<proteinExistence type="predicted"/>
<dbReference type="EMBL" id="BMPF01000001">
    <property type="protein sequence ID" value="GGL21713.1"/>
    <property type="molecule type" value="Genomic_DNA"/>
</dbReference>
<protein>
    <recommendedName>
        <fullName evidence="1">Fido domain-containing protein</fullName>
    </recommendedName>
</protein>
<dbReference type="InterPro" id="IPR053737">
    <property type="entry name" value="Type_II_TA_Toxin"/>
</dbReference>
<organism evidence="2 3">
    <name type="scientific">Halarchaeum grantii</name>
    <dbReference type="NCBI Taxonomy" id="1193105"/>
    <lineage>
        <taxon>Archaea</taxon>
        <taxon>Methanobacteriati</taxon>
        <taxon>Methanobacteriota</taxon>
        <taxon>Stenosarchaea group</taxon>
        <taxon>Halobacteria</taxon>
        <taxon>Halobacteriales</taxon>
        <taxon>Halobacteriaceae</taxon>
    </lineage>
</organism>
<accession>A0A830F8I9</accession>
<dbReference type="RefSeq" id="WP_188876542.1">
    <property type="nucleotide sequence ID" value="NZ_BMPF01000001.1"/>
</dbReference>
<dbReference type="SUPFAM" id="SSF140931">
    <property type="entry name" value="Fic-like"/>
    <property type="match status" value="1"/>
</dbReference>
<feature type="domain" description="Fido" evidence="1">
    <location>
        <begin position="6"/>
        <end position="122"/>
    </location>
</feature>
<reference evidence="2 3" key="1">
    <citation type="journal article" date="2019" name="Int. J. Syst. Evol. Microbiol.">
        <title>The Global Catalogue of Microorganisms (GCM) 10K type strain sequencing project: providing services to taxonomists for standard genome sequencing and annotation.</title>
        <authorList>
            <consortium name="The Broad Institute Genomics Platform"/>
            <consortium name="The Broad Institute Genome Sequencing Center for Infectious Disease"/>
            <person name="Wu L."/>
            <person name="Ma J."/>
        </authorList>
    </citation>
    <scope>NUCLEOTIDE SEQUENCE [LARGE SCALE GENOMIC DNA]</scope>
    <source>
        <strain evidence="2 3">JCM 19585</strain>
    </source>
</reference>
<dbReference type="PROSITE" id="PS51459">
    <property type="entry name" value="FIDO"/>
    <property type="match status" value="1"/>
</dbReference>
<dbReference type="Proteomes" id="UP000628840">
    <property type="component" value="Unassembled WGS sequence"/>
</dbReference>
<comment type="caution">
    <text evidence="2">The sequence shown here is derived from an EMBL/GenBank/DDBJ whole genome shotgun (WGS) entry which is preliminary data.</text>
</comment>
<name>A0A830F8I9_9EURY</name>
<dbReference type="AlphaFoldDB" id="A0A830F8I9"/>
<dbReference type="InterPro" id="IPR003812">
    <property type="entry name" value="Fido"/>
</dbReference>
<evidence type="ECO:0000313" key="3">
    <source>
        <dbReference type="Proteomes" id="UP000628840"/>
    </source>
</evidence>
<keyword evidence="3" id="KW-1185">Reference proteome</keyword>
<dbReference type="Pfam" id="PF02661">
    <property type="entry name" value="Fic"/>
    <property type="match status" value="1"/>
</dbReference>
<evidence type="ECO:0000313" key="2">
    <source>
        <dbReference type="EMBL" id="GGL21713.1"/>
    </source>
</evidence>
<evidence type="ECO:0000259" key="1">
    <source>
        <dbReference type="PROSITE" id="PS51459"/>
    </source>
</evidence>
<dbReference type="InterPro" id="IPR036597">
    <property type="entry name" value="Fido-like_dom_sf"/>
</dbReference>
<dbReference type="OrthoDB" id="123270at2157"/>
<sequence length="132" mass="15316">MASDLPTARGILDTHDEVVDHWDLKYPGARVAAPRLKFKRLLEDIPEANTDDEAYQSAALLMRNITTSHYFEDGNKRTAWLTMRTYLDRKGLEPAERGERAERVMRRIRRFSPSELADWLQTGDIDEDRLTP</sequence>
<dbReference type="Gene3D" id="1.20.120.1870">
    <property type="entry name" value="Fic/DOC protein, Fido domain"/>
    <property type="match status" value="1"/>
</dbReference>
<gene>
    <name evidence="2" type="ORF">GCM10009037_01290</name>
</gene>